<proteinExistence type="predicted"/>
<protein>
    <submittedName>
        <fullName evidence="1">Uncharacterized protein</fullName>
    </submittedName>
</protein>
<dbReference type="EMBL" id="BKCJ011107561">
    <property type="protein sequence ID" value="GFC86888.1"/>
    <property type="molecule type" value="Genomic_DNA"/>
</dbReference>
<name>A0A699RNC0_TANCI</name>
<evidence type="ECO:0000313" key="1">
    <source>
        <dbReference type="EMBL" id="GFC86888.1"/>
    </source>
</evidence>
<dbReference type="AlphaFoldDB" id="A0A699RNC0"/>
<reference evidence="1" key="1">
    <citation type="journal article" date="2019" name="Sci. Rep.">
        <title>Draft genome of Tanacetum cinerariifolium, the natural source of mosquito coil.</title>
        <authorList>
            <person name="Yamashiro T."/>
            <person name="Shiraishi A."/>
            <person name="Satake H."/>
            <person name="Nakayama K."/>
        </authorList>
    </citation>
    <scope>NUCLEOTIDE SEQUENCE</scope>
</reference>
<sequence length="99" mass="11296">MHQLALHLKQLPGVQADLPQGLNLDSCLPVSLLLQRNLCRLPVRWRNPHIRCLKQVPKINPLFKPLSILNGFPSQGDHQHQIVTGTKLYQRLKEMLSHG</sequence>
<comment type="caution">
    <text evidence="1">The sequence shown here is derived from an EMBL/GenBank/DDBJ whole genome shotgun (WGS) entry which is preliminary data.</text>
</comment>
<accession>A0A699RNC0</accession>
<gene>
    <name evidence="1" type="ORF">Tci_858858</name>
</gene>
<organism evidence="1">
    <name type="scientific">Tanacetum cinerariifolium</name>
    <name type="common">Dalmatian daisy</name>
    <name type="synonym">Chrysanthemum cinerariifolium</name>
    <dbReference type="NCBI Taxonomy" id="118510"/>
    <lineage>
        <taxon>Eukaryota</taxon>
        <taxon>Viridiplantae</taxon>
        <taxon>Streptophyta</taxon>
        <taxon>Embryophyta</taxon>
        <taxon>Tracheophyta</taxon>
        <taxon>Spermatophyta</taxon>
        <taxon>Magnoliopsida</taxon>
        <taxon>eudicotyledons</taxon>
        <taxon>Gunneridae</taxon>
        <taxon>Pentapetalae</taxon>
        <taxon>asterids</taxon>
        <taxon>campanulids</taxon>
        <taxon>Asterales</taxon>
        <taxon>Asteraceae</taxon>
        <taxon>Asteroideae</taxon>
        <taxon>Anthemideae</taxon>
        <taxon>Anthemidinae</taxon>
        <taxon>Tanacetum</taxon>
    </lineage>
</organism>